<feature type="region of interest" description="Disordered" evidence="1">
    <location>
        <begin position="104"/>
        <end position="156"/>
    </location>
</feature>
<feature type="region of interest" description="Disordered" evidence="1">
    <location>
        <begin position="56"/>
        <end position="82"/>
    </location>
</feature>
<accession>A0AAV7SKW1</accession>
<name>A0AAV7SKW1_PLEWA</name>
<evidence type="ECO:0000313" key="3">
    <source>
        <dbReference type="Proteomes" id="UP001066276"/>
    </source>
</evidence>
<comment type="caution">
    <text evidence="2">The sequence shown here is derived from an EMBL/GenBank/DDBJ whole genome shotgun (WGS) entry which is preliminary data.</text>
</comment>
<dbReference type="Proteomes" id="UP001066276">
    <property type="component" value="Chromosome 4_2"/>
</dbReference>
<gene>
    <name evidence="2" type="ORF">NDU88_005110</name>
</gene>
<organism evidence="2 3">
    <name type="scientific">Pleurodeles waltl</name>
    <name type="common">Iberian ribbed newt</name>
    <dbReference type="NCBI Taxonomy" id="8319"/>
    <lineage>
        <taxon>Eukaryota</taxon>
        <taxon>Metazoa</taxon>
        <taxon>Chordata</taxon>
        <taxon>Craniata</taxon>
        <taxon>Vertebrata</taxon>
        <taxon>Euteleostomi</taxon>
        <taxon>Amphibia</taxon>
        <taxon>Batrachia</taxon>
        <taxon>Caudata</taxon>
        <taxon>Salamandroidea</taxon>
        <taxon>Salamandridae</taxon>
        <taxon>Pleurodelinae</taxon>
        <taxon>Pleurodeles</taxon>
    </lineage>
</organism>
<evidence type="ECO:0000256" key="1">
    <source>
        <dbReference type="SAM" id="MobiDB-lite"/>
    </source>
</evidence>
<proteinExistence type="predicted"/>
<protein>
    <submittedName>
        <fullName evidence="2">Uncharacterized protein</fullName>
    </submittedName>
</protein>
<sequence length="156" mass="16035">MSSSMAERKVQEALRLLEEAGRLDLLQEGVGGPSRPPRRASGGVAAAVLACSTSRDVGGRQAGRGCAGGRRVVRPGPEGSGRLACSRLAERRVSVARSCMLTASRRGHKEKGRGLQAALGARPPGRASLPAGPGRGGVCHHRGYGKQVPGGGRPSR</sequence>
<dbReference type="EMBL" id="JANPWB010000008">
    <property type="protein sequence ID" value="KAJ1164676.1"/>
    <property type="molecule type" value="Genomic_DNA"/>
</dbReference>
<keyword evidence="3" id="KW-1185">Reference proteome</keyword>
<dbReference type="AlphaFoldDB" id="A0AAV7SKW1"/>
<reference evidence="2" key="1">
    <citation type="journal article" date="2022" name="bioRxiv">
        <title>Sequencing and chromosome-scale assembly of the giantPleurodeles waltlgenome.</title>
        <authorList>
            <person name="Brown T."/>
            <person name="Elewa A."/>
            <person name="Iarovenko S."/>
            <person name="Subramanian E."/>
            <person name="Araus A.J."/>
            <person name="Petzold A."/>
            <person name="Susuki M."/>
            <person name="Suzuki K.-i.T."/>
            <person name="Hayashi T."/>
            <person name="Toyoda A."/>
            <person name="Oliveira C."/>
            <person name="Osipova E."/>
            <person name="Leigh N.D."/>
            <person name="Simon A."/>
            <person name="Yun M.H."/>
        </authorList>
    </citation>
    <scope>NUCLEOTIDE SEQUENCE</scope>
    <source>
        <strain evidence="2">20211129_DDA</strain>
        <tissue evidence="2">Liver</tissue>
    </source>
</reference>
<evidence type="ECO:0000313" key="2">
    <source>
        <dbReference type="EMBL" id="KAJ1164676.1"/>
    </source>
</evidence>